<evidence type="ECO:0000256" key="5">
    <source>
        <dbReference type="ARBA" id="ARBA00022989"/>
    </source>
</evidence>
<feature type="transmembrane region" description="Helical" evidence="8">
    <location>
        <begin position="102"/>
        <end position="126"/>
    </location>
</feature>
<feature type="signal peptide" evidence="9">
    <location>
        <begin position="1"/>
        <end position="21"/>
    </location>
</feature>
<dbReference type="Proteomes" id="UP000192596">
    <property type="component" value="Unassembled WGS sequence"/>
</dbReference>
<evidence type="ECO:0000256" key="6">
    <source>
        <dbReference type="ARBA" id="ARBA00023136"/>
    </source>
</evidence>
<dbReference type="PANTHER" id="PTHR47797">
    <property type="entry name" value="DEHYDROGENASE, PUTATIVE (AFU_ORTHOLOGUE AFUA_8G05805)-RELATED"/>
    <property type="match status" value="1"/>
</dbReference>
<dbReference type="OrthoDB" id="19261at2759"/>
<name>A0A1V8T0E6_9PEZI</name>
<evidence type="ECO:0000256" key="8">
    <source>
        <dbReference type="SAM" id="Phobius"/>
    </source>
</evidence>
<dbReference type="STRING" id="1507870.A0A1V8T0E6"/>
<evidence type="ECO:0000256" key="3">
    <source>
        <dbReference type="ARBA" id="ARBA00022692"/>
    </source>
</evidence>
<protein>
    <recommendedName>
        <fullName evidence="10">Cytochrome b561 domain-containing protein</fullName>
    </recommendedName>
</protein>
<organism evidence="11 12">
    <name type="scientific">Cryoendolithus antarcticus</name>
    <dbReference type="NCBI Taxonomy" id="1507870"/>
    <lineage>
        <taxon>Eukaryota</taxon>
        <taxon>Fungi</taxon>
        <taxon>Dikarya</taxon>
        <taxon>Ascomycota</taxon>
        <taxon>Pezizomycotina</taxon>
        <taxon>Dothideomycetes</taxon>
        <taxon>Dothideomycetidae</taxon>
        <taxon>Cladosporiales</taxon>
        <taxon>Cladosporiaceae</taxon>
        <taxon>Cryoendolithus</taxon>
    </lineage>
</organism>
<comment type="caution">
    <text evidence="11">The sequence shown here is derived from an EMBL/GenBank/DDBJ whole genome shotgun (WGS) entry which is preliminary data.</text>
</comment>
<keyword evidence="3 8" id="KW-0812">Transmembrane</keyword>
<dbReference type="SMART" id="SM00665">
    <property type="entry name" value="B561"/>
    <property type="match status" value="1"/>
</dbReference>
<evidence type="ECO:0000256" key="7">
    <source>
        <dbReference type="SAM" id="MobiDB-lite"/>
    </source>
</evidence>
<dbReference type="AlphaFoldDB" id="A0A1V8T0E6"/>
<feature type="region of interest" description="Disordered" evidence="7">
    <location>
        <begin position="252"/>
        <end position="286"/>
    </location>
</feature>
<dbReference type="GO" id="GO:0016020">
    <property type="term" value="C:membrane"/>
    <property type="evidence" value="ECO:0007669"/>
    <property type="project" value="UniProtKB-SubCell"/>
</dbReference>
<keyword evidence="5 8" id="KW-1133">Transmembrane helix</keyword>
<feature type="transmembrane region" description="Helical" evidence="8">
    <location>
        <begin position="169"/>
        <end position="188"/>
    </location>
</feature>
<keyword evidence="4" id="KW-0249">Electron transport</keyword>
<feature type="domain" description="Cytochrome b561" evidence="10">
    <location>
        <begin position="37"/>
        <end position="230"/>
    </location>
</feature>
<evidence type="ECO:0000313" key="12">
    <source>
        <dbReference type="Proteomes" id="UP000192596"/>
    </source>
</evidence>
<evidence type="ECO:0000259" key="10">
    <source>
        <dbReference type="PROSITE" id="PS50939"/>
    </source>
</evidence>
<keyword evidence="12" id="KW-1185">Reference proteome</keyword>
<evidence type="ECO:0000256" key="4">
    <source>
        <dbReference type="ARBA" id="ARBA00022982"/>
    </source>
</evidence>
<dbReference type="PROSITE" id="PS50939">
    <property type="entry name" value="CYTOCHROME_B561"/>
    <property type="match status" value="1"/>
</dbReference>
<evidence type="ECO:0000256" key="1">
    <source>
        <dbReference type="ARBA" id="ARBA00004370"/>
    </source>
</evidence>
<comment type="subcellular location">
    <subcellularLocation>
        <location evidence="1">Membrane</location>
    </subcellularLocation>
</comment>
<feature type="transmembrane region" description="Helical" evidence="8">
    <location>
        <begin position="138"/>
        <end position="157"/>
    </location>
</feature>
<dbReference type="InParanoid" id="A0A1V8T0E6"/>
<dbReference type="Gene3D" id="1.20.120.1770">
    <property type="match status" value="1"/>
</dbReference>
<dbReference type="EMBL" id="NAJO01000021">
    <property type="protein sequence ID" value="OQO04632.1"/>
    <property type="molecule type" value="Genomic_DNA"/>
</dbReference>
<sequence>MAMSTFRQSAVLLALATLAAAQYGPPSGSGYTGGNPYANGGDGDSGSSGFGEGGAGRGGFGGARGNASTIITAHAVLGSLAFVLFFPLGGILIRVASFPKLWLAHAGLQIVAWIFYIIAFGIGVWMTVNYYTFKSAHPIIGIVLFVLLAFQPALGFVHHIMFKKHSRRVVWSYGHIWLGRIIILGGIINGGLGLRLAQQTRFMTPSTGAVAGYTVAAAIMGGAYLASIIYGERKRSKAAKGLAAPYKEVSRNDYEMGGPANNATRSGAPEGAGEYYKQQKSGQTYA</sequence>
<keyword evidence="2" id="KW-0813">Transport</keyword>
<keyword evidence="6 8" id="KW-0472">Membrane</keyword>
<feature type="chain" id="PRO_5013161795" description="Cytochrome b561 domain-containing protein" evidence="9">
    <location>
        <begin position="22"/>
        <end position="286"/>
    </location>
</feature>
<dbReference type="CDD" id="cd08760">
    <property type="entry name" value="Cyt_b561_FRRS1_like"/>
    <property type="match status" value="1"/>
</dbReference>
<proteinExistence type="predicted"/>
<evidence type="ECO:0000256" key="2">
    <source>
        <dbReference type="ARBA" id="ARBA00022448"/>
    </source>
</evidence>
<dbReference type="InterPro" id="IPR006593">
    <property type="entry name" value="Cyt_b561/ferric_Rdtase_TM"/>
</dbReference>
<evidence type="ECO:0000313" key="11">
    <source>
        <dbReference type="EMBL" id="OQO04632.1"/>
    </source>
</evidence>
<gene>
    <name evidence="11" type="ORF">B0A48_09554</name>
</gene>
<feature type="transmembrane region" description="Helical" evidence="8">
    <location>
        <begin position="70"/>
        <end position="95"/>
    </location>
</feature>
<keyword evidence="9" id="KW-0732">Signal</keyword>
<accession>A0A1V8T0E6</accession>
<feature type="transmembrane region" description="Helical" evidence="8">
    <location>
        <begin position="208"/>
        <end position="230"/>
    </location>
</feature>
<reference evidence="12" key="1">
    <citation type="submission" date="2017-03" db="EMBL/GenBank/DDBJ databases">
        <title>Genomes of endolithic fungi from Antarctica.</title>
        <authorList>
            <person name="Coleine C."/>
            <person name="Masonjones S."/>
            <person name="Stajich J.E."/>
        </authorList>
    </citation>
    <scope>NUCLEOTIDE SEQUENCE [LARGE SCALE GENOMIC DNA]</scope>
    <source>
        <strain evidence="12">CCFEE 5527</strain>
    </source>
</reference>
<dbReference type="PANTHER" id="PTHR47797:SF1">
    <property type="entry name" value="CYTOCHROME B561 DOMAIN-CONTAINING PROTEIN-RELATED"/>
    <property type="match status" value="1"/>
</dbReference>
<evidence type="ECO:0000256" key="9">
    <source>
        <dbReference type="SAM" id="SignalP"/>
    </source>
</evidence>